<evidence type="ECO:0000313" key="8">
    <source>
        <dbReference type="Proteomes" id="UP001597326"/>
    </source>
</evidence>
<keyword evidence="8" id="KW-1185">Reference proteome</keyword>
<comment type="caution">
    <text evidence="7">The sequence shown here is derived from an EMBL/GenBank/DDBJ whole genome shotgun (WGS) entry which is preliminary data.</text>
</comment>
<evidence type="ECO:0000313" key="7">
    <source>
        <dbReference type="EMBL" id="MFD1890149.1"/>
    </source>
</evidence>
<dbReference type="CDD" id="cd02966">
    <property type="entry name" value="TlpA_like_family"/>
    <property type="match status" value="1"/>
</dbReference>
<name>A0ABW4RWP0_9ACTN</name>
<dbReference type="PROSITE" id="PS51257">
    <property type="entry name" value="PROKAR_LIPOPROTEIN"/>
    <property type="match status" value="1"/>
</dbReference>
<evidence type="ECO:0000256" key="4">
    <source>
        <dbReference type="ARBA" id="ARBA00023157"/>
    </source>
</evidence>
<dbReference type="PANTHER" id="PTHR42852">
    <property type="entry name" value="THIOL:DISULFIDE INTERCHANGE PROTEIN DSBE"/>
    <property type="match status" value="1"/>
</dbReference>
<protein>
    <submittedName>
        <fullName evidence="7">TlpA family protein disulfide reductase</fullName>
    </submittedName>
</protein>
<accession>A0ABW4RWP0</accession>
<dbReference type="PANTHER" id="PTHR42852:SF6">
    <property type="entry name" value="THIOL:DISULFIDE INTERCHANGE PROTEIN DSBE"/>
    <property type="match status" value="1"/>
</dbReference>
<reference evidence="8" key="1">
    <citation type="journal article" date="2019" name="Int. J. Syst. Evol. Microbiol.">
        <title>The Global Catalogue of Microorganisms (GCM) 10K type strain sequencing project: providing services to taxonomists for standard genome sequencing and annotation.</title>
        <authorList>
            <consortium name="The Broad Institute Genomics Platform"/>
            <consortium name="The Broad Institute Genome Sequencing Center for Infectious Disease"/>
            <person name="Wu L."/>
            <person name="Ma J."/>
        </authorList>
    </citation>
    <scope>NUCLEOTIDE SEQUENCE [LARGE SCALE GENOMIC DNA]</scope>
    <source>
        <strain evidence="8">CAIM 431</strain>
    </source>
</reference>
<dbReference type="Proteomes" id="UP001597326">
    <property type="component" value="Unassembled WGS sequence"/>
</dbReference>
<dbReference type="InterPro" id="IPR000866">
    <property type="entry name" value="AhpC/TSA"/>
</dbReference>
<evidence type="ECO:0000256" key="2">
    <source>
        <dbReference type="ARBA" id="ARBA00022748"/>
    </source>
</evidence>
<dbReference type="EMBL" id="JBHUFZ010000016">
    <property type="protein sequence ID" value="MFD1890149.1"/>
    <property type="molecule type" value="Genomic_DNA"/>
</dbReference>
<organism evidence="7 8">
    <name type="scientific">Luteococcus peritonei</name>
    <dbReference type="NCBI Taxonomy" id="88874"/>
    <lineage>
        <taxon>Bacteria</taxon>
        <taxon>Bacillati</taxon>
        <taxon>Actinomycetota</taxon>
        <taxon>Actinomycetes</taxon>
        <taxon>Propionibacteriales</taxon>
        <taxon>Propionibacteriaceae</taxon>
        <taxon>Luteococcus</taxon>
    </lineage>
</organism>
<evidence type="ECO:0000259" key="6">
    <source>
        <dbReference type="PROSITE" id="PS51352"/>
    </source>
</evidence>
<dbReference type="Gene3D" id="3.40.30.10">
    <property type="entry name" value="Glutaredoxin"/>
    <property type="match status" value="1"/>
</dbReference>
<evidence type="ECO:0000256" key="5">
    <source>
        <dbReference type="ARBA" id="ARBA00023284"/>
    </source>
</evidence>
<keyword evidence="2" id="KW-0201">Cytochrome c-type biogenesis</keyword>
<feature type="domain" description="Thioredoxin" evidence="6">
    <location>
        <begin position="45"/>
        <end position="186"/>
    </location>
</feature>
<dbReference type="InterPro" id="IPR036249">
    <property type="entry name" value="Thioredoxin-like_sf"/>
</dbReference>
<evidence type="ECO:0000256" key="1">
    <source>
        <dbReference type="ARBA" id="ARBA00004196"/>
    </source>
</evidence>
<keyword evidence="3" id="KW-0735">Signal-anchor</keyword>
<keyword evidence="5" id="KW-0676">Redox-active center</keyword>
<comment type="subcellular location">
    <subcellularLocation>
        <location evidence="1">Cell envelope</location>
    </subcellularLocation>
</comment>
<gene>
    <name evidence="7" type="ORF">ACFSCS_08120</name>
</gene>
<dbReference type="InterPro" id="IPR013766">
    <property type="entry name" value="Thioredoxin_domain"/>
</dbReference>
<dbReference type="SUPFAM" id="SSF52833">
    <property type="entry name" value="Thioredoxin-like"/>
    <property type="match status" value="1"/>
</dbReference>
<keyword evidence="4" id="KW-1015">Disulfide bond</keyword>
<sequence>MHRRQLLIGAGGLLLPGLVGCSNSTGASEDEGFAVGDGTYTRIPVDERTAAPELSGKDLDGKPLSLADHRGTVVVLNVWGSWCSPCRHEAPQLVEAAARTKGKAQFIGINTRDLDPAPAKAFARSFKITFPHFFDPDGSLLLQLKAIPPKAIPSTLVLDKQGRIAARILGETTASTLVGTVEDVAAGK</sequence>
<dbReference type="InterPro" id="IPR050553">
    <property type="entry name" value="Thioredoxin_ResA/DsbE_sf"/>
</dbReference>
<keyword evidence="3" id="KW-0812">Transmembrane</keyword>
<dbReference type="RefSeq" id="WP_343873159.1">
    <property type="nucleotide sequence ID" value="NZ_BAAAIX010000013.1"/>
</dbReference>
<proteinExistence type="predicted"/>
<dbReference type="Pfam" id="PF00578">
    <property type="entry name" value="AhpC-TSA"/>
    <property type="match status" value="1"/>
</dbReference>
<dbReference type="PROSITE" id="PS51352">
    <property type="entry name" value="THIOREDOXIN_2"/>
    <property type="match status" value="1"/>
</dbReference>
<evidence type="ECO:0000256" key="3">
    <source>
        <dbReference type="ARBA" id="ARBA00022968"/>
    </source>
</evidence>